<feature type="region of interest" description="Disordered" evidence="1">
    <location>
        <begin position="185"/>
        <end position="248"/>
    </location>
</feature>
<dbReference type="PROSITE" id="PS50003">
    <property type="entry name" value="PH_DOMAIN"/>
    <property type="match status" value="1"/>
</dbReference>
<name>A0A8I6SBX3_CIMLE</name>
<dbReference type="EnsemblMetazoa" id="XM_014406756.2">
    <property type="protein sequence ID" value="XP_014262242.1"/>
    <property type="gene ID" value="LOC106674180"/>
</dbReference>
<evidence type="ECO:0000256" key="1">
    <source>
        <dbReference type="SAM" id="MobiDB-lite"/>
    </source>
</evidence>
<dbReference type="FunFam" id="2.30.29.30:FF:000286">
    <property type="entry name" value="PH-protein kinase domain containing protein"/>
    <property type="match status" value="1"/>
</dbReference>
<proteinExistence type="predicted"/>
<evidence type="ECO:0000313" key="4">
    <source>
        <dbReference type="Proteomes" id="UP000494040"/>
    </source>
</evidence>
<organism evidence="3 4">
    <name type="scientific">Cimex lectularius</name>
    <name type="common">Bed bug</name>
    <name type="synonym">Acanthia lectularia</name>
    <dbReference type="NCBI Taxonomy" id="79782"/>
    <lineage>
        <taxon>Eukaryota</taxon>
        <taxon>Metazoa</taxon>
        <taxon>Ecdysozoa</taxon>
        <taxon>Arthropoda</taxon>
        <taxon>Hexapoda</taxon>
        <taxon>Insecta</taxon>
        <taxon>Pterygota</taxon>
        <taxon>Neoptera</taxon>
        <taxon>Paraneoptera</taxon>
        <taxon>Hemiptera</taxon>
        <taxon>Heteroptera</taxon>
        <taxon>Panheteroptera</taxon>
        <taxon>Cimicomorpha</taxon>
        <taxon>Cimicidae</taxon>
        <taxon>Cimex</taxon>
    </lineage>
</organism>
<keyword evidence="4" id="KW-1185">Reference proteome</keyword>
<dbReference type="PANTHER" id="PTHR45960">
    <property type="entry name" value="GRB2-ASSOCIATED-BINDING PROTEIN"/>
    <property type="match status" value="1"/>
</dbReference>
<dbReference type="InterPro" id="IPR011993">
    <property type="entry name" value="PH-like_dom_sf"/>
</dbReference>
<evidence type="ECO:0000259" key="2">
    <source>
        <dbReference type="PROSITE" id="PS50003"/>
    </source>
</evidence>
<dbReference type="GO" id="GO:0005737">
    <property type="term" value="C:cytoplasm"/>
    <property type="evidence" value="ECO:0007669"/>
    <property type="project" value="TreeGrafter"/>
</dbReference>
<dbReference type="InterPro" id="IPR001849">
    <property type="entry name" value="PH_domain"/>
</dbReference>
<dbReference type="Gene3D" id="2.30.29.30">
    <property type="entry name" value="Pleckstrin-homology domain (PH domain)/Phosphotyrosine-binding domain (PTB)"/>
    <property type="match status" value="1"/>
</dbReference>
<dbReference type="KEGG" id="clec:106674180"/>
<dbReference type="Pfam" id="PF00169">
    <property type="entry name" value="PH"/>
    <property type="match status" value="1"/>
</dbReference>
<dbReference type="InterPro" id="IPR046355">
    <property type="entry name" value="Gab1-4-like"/>
</dbReference>
<protein>
    <recommendedName>
        <fullName evidence="2">PH domain-containing protein</fullName>
    </recommendedName>
</protein>
<dbReference type="SUPFAM" id="SSF50729">
    <property type="entry name" value="PH domain-like"/>
    <property type="match status" value="1"/>
</dbReference>
<feature type="compositionally biased region" description="Polar residues" evidence="1">
    <location>
        <begin position="369"/>
        <end position="378"/>
    </location>
</feature>
<dbReference type="OrthoDB" id="67516at2759"/>
<dbReference type="SMART" id="SM00233">
    <property type="entry name" value="PH"/>
    <property type="match status" value="1"/>
</dbReference>
<dbReference type="OMA" id="WKARWRQ"/>
<gene>
    <name evidence="3" type="primary">106674180</name>
</gene>
<dbReference type="AlphaFoldDB" id="A0A8I6SBX3"/>
<reference evidence="3" key="1">
    <citation type="submission" date="2022-01" db="UniProtKB">
        <authorList>
            <consortium name="EnsemblMetazoa"/>
        </authorList>
    </citation>
    <scope>IDENTIFICATION</scope>
</reference>
<evidence type="ECO:0000313" key="3">
    <source>
        <dbReference type="EnsemblMetazoa" id="XP_014262242.1"/>
    </source>
</evidence>
<sequence>MPNKQDNLEIVHEGWLTKSPPAKRIWRARWRRRWFVLRHSGELPDQYFLFYYTDKNCRTLKGQIDLDQCEQVDAGLQFESSKHKYRYMFDVRTPKRTYYLAAETEEDMNKWVECVCHVCGLKAYTQEENVCPFGSEESSSLAEELSQVAESPPVSPSSTASGPYIPISECITGKPLVHNNYNDEFYDSPRRLQPPGDLELRGSLSATPPLQSPGTDVESVFTDEEWPNQRPSVNWDTFPHPSDSSVEDVKPSLIVGKRRYTKPEAPPHPPKPQHLVLHDANDIHTYSNLDEPVQNEVTHSTENVINEMYDFPRSHHLNGEQENIDPVPAPRSRHWYTNAAPSQVGTVFRYDFAYNDEPASPHSEASSAQYSNVSSPLYSGNPPAVNRGLKPGRKTSESISNEPSPLQPNVDLNLLRNLKPSASARAKDDHVPLKLSAPPRRNDYSKNTRIHSGHSPTLLPFTENSDADTSPESHEQALENACFSAFAPMSIRGGKQKEIQYLDLDLDTLDSTNPSTSESSNTVYKEVDFVKTEAFNRTRQRVEEERKNGPDNVL</sequence>
<feature type="domain" description="PH" evidence="2">
    <location>
        <begin position="9"/>
        <end position="120"/>
    </location>
</feature>
<feature type="compositionally biased region" description="Low complexity" evidence="1">
    <location>
        <begin position="358"/>
        <end position="368"/>
    </location>
</feature>
<dbReference type="GO" id="GO:0035591">
    <property type="term" value="F:signaling adaptor activity"/>
    <property type="evidence" value="ECO:0007669"/>
    <property type="project" value="TreeGrafter"/>
</dbReference>
<dbReference type="GO" id="GO:0007165">
    <property type="term" value="P:signal transduction"/>
    <property type="evidence" value="ECO:0007669"/>
    <property type="project" value="TreeGrafter"/>
</dbReference>
<dbReference type="PANTHER" id="PTHR45960:SF2">
    <property type="entry name" value="PROTEIN DAUGHTER OF SEVENLESS"/>
    <property type="match status" value="1"/>
</dbReference>
<accession>A0A8I6SBX3</accession>
<feature type="compositionally biased region" description="Polar residues" evidence="1">
    <location>
        <begin position="204"/>
        <end position="214"/>
    </location>
</feature>
<feature type="region of interest" description="Disordered" evidence="1">
    <location>
        <begin position="358"/>
        <end position="471"/>
    </location>
</feature>
<dbReference type="Proteomes" id="UP000494040">
    <property type="component" value="Unassembled WGS sequence"/>
</dbReference>